<dbReference type="AlphaFoldDB" id="U4L557"/>
<accession>U4L557</accession>
<dbReference type="EMBL" id="HF935680">
    <property type="protein sequence ID" value="CCX12187.1"/>
    <property type="molecule type" value="Genomic_DNA"/>
</dbReference>
<evidence type="ECO:0000313" key="1">
    <source>
        <dbReference type="EMBL" id="CCX12187.1"/>
    </source>
</evidence>
<keyword evidence="2" id="KW-1185">Reference proteome</keyword>
<sequence>MSRTEWPTFAKVSLEFSNSMPGMRGPVASRDFEPERINWENFRQEFNLASDPPPVFERQESPSKQIAMDKERWLSEVKRRVFETSAHGGGCAGTIKILPMQGGVMNAMKNRVSYRVIWIDGSEAFQEAQTWWWWV</sequence>
<protein>
    <submittedName>
        <fullName evidence="1">Uncharacterized protein</fullName>
    </submittedName>
</protein>
<reference evidence="1 2" key="1">
    <citation type="journal article" date="2013" name="PLoS Genet.">
        <title>The genome and development-dependent transcriptomes of Pyronema confluens: a window into fungal evolution.</title>
        <authorList>
            <person name="Traeger S."/>
            <person name="Altegoer F."/>
            <person name="Freitag M."/>
            <person name="Gabaldon T."/>
            <person name="Kempken F."/>
            <person name="Kumar A."/>
            <person name="Marcet-Houben M."/>
            <person name="Poggeler S."/>
            <person name="Stajich J.E."/>
            <person name="Nowrousian M."/>
        </authorList>
    </citation>
    <scope>NUCLEOTIDE SEQUENCE [LARGE SCALE GENOMIC DNA]</scope>
    <source>
        <strain evidence="2">CBS 100304</strain>
        <tissue evidence="1">Vegetative mycelium</tissue>
    </source>
</reference>
<proteinExistence type="predicted"/>
<name>U4L557_PYROM</name>
<dbReference type="Proteomes" id="UP000018144">
    <property type="component" value="Unassembled WGS sequence"/>
</dbReference>
<evidence type="ECO:0000313" key="2">
    <source>
        <dbReference type="Proteomes" id="UP000018144"/>
    </source>
</evidence>
<gene>
    <name evidence="1" type="ORF">PCON_11781</name>
</gene>
<organism evidence="1 2">
    <name type="scientific">Pyronema omphalodes (strain CBS 100304)</name>
    <name type="common">Pyronema confluens</name>
    <dbReference type="NCBI Taxonomy" id="1076935"/>
    <lineage>
        <taxon>Eukaryota</taxon>
        <taxon>Fungi</taxon>
        <taxon>Dikarya</taxon>
        <taxon>Ascomycota</taxon>
        <taxon>Pezizomycotina</taxon>
        <taxon>Pezizomycetes</taxon>
        <taxon>Pezizales</taxon>
        <taxon>Pyronemataceae</taxon>
        <taxon>Pyronema</taxon>
    </lineage>
</organism>